<evidence type="ECO:0000256" key="1">
    <source>
        <dbReference type="SAM" id="MobiDB-lite"/>
    </source>
</evidence>
<evidence type="ECO:0000313" key="4">
    <source>
        <dbReference type="Proteomes" id="UP000728185"/>
    </source>
</evidence>
<dbReference type="PANTHER" id="PTHR28670">
    <property type="entry name" value="UV-STIMULATED SCAFFOLD PROTEIN A"/>
    <property type="match status" value="1"/>
</dbReference>
<dbReference type="GO" id="GO:0005694">
    <property type="term" value="C:chromosome"/>
    <property type="evidence" value="ECO:0007669"/>
    <property type="project" value="TreeGrafter"/>
</dbReference>
<evidence type="ECO:0000259" key="2">
    <source>
        <dbReference type="Pfam" id="PF09740"/>
    </source>
</evidence>
<dbReference type="InterPro" id="IPR018610">
    <property type="entry name" value="UVSSA"/>
</dbReference>
<dbReference type="Pfam" id="PF09740">
    <property type="entry name" value="DUF2043"/>
    <property type="match status" value="1"/>
</dbReference>
<protein>
    <recommendedName>
        <fullName evidence="2">UV-stimulated scaffold protein A C-terminal domain-containing protein</fullName>
    </recommendedName>
</protein>
<comment type="caution">
    <text evidence="3">The sequence shown here is derived from an EMBL/GenBank/DDBJ whole genome shotgun (WGS) entry which is preliminary data.</text>
</comment>
<reference evidence="3" key="1">
    <citation type="submission" date="2019-05" db="EMBL/GenBank/DDBJ databases">
        <title>Annotation for the trematode Fasciolopsis buski.</title>
        <authorList>
            <person name="Choi Y.-J."/>
        </authorList>
    </citation>
    <scope>NUCLEOTIDE SEQUENCE</scope>
    <source>
        <strain evidence="3">HT</strain>
        <tissue evidence="3">Whole worm</tissue>
    </source>
</reference>
<feature type="compositionally biased region" description="Acidic residues" evidence="1">
    <location>
        <begin position="398"/>
        <end position="409"/>
    </location>
</feature>
<feature type="region of interest" description="Disordered" evidence="1">
    <location>
        <begin position="441"/>
        <end position="472"/>
    </location>
</feature>
<feature type="non-terminal residue" evidence="3">
    <location>
        <position position="1"/>
    </location>
</feature>
<feature type="region of interest" description="Disordered" evidence="1">
    <location>
        <begin position="386"/>
        <end position="422"/>
    </location>
</feature>
<gene>
    <name evidence="3" type="ORF">FBUS_08875</name>
</gene>
<dbReference type="GO" id="GO:0006283">
    <property type="term" value="P:transcription-coupled nucleotide-excision repair"/>
    <property type="evidence" value="ECO:0007669"/>
    <property type="project" value="TreeGrafter"/>
</dbReference>
<dbReference type="AlphaFoldDB" id="A0A8E0VL69"/>
<name>A0A8E0VL69_9TREM</name>
<dbReference type="PANTHER" id="PTHR28670:SF1">
    <property type="entry name" value="UV-STIMULATED SCAFFOLD PROTEIN A"/>
    <property type="match status" value="1"/>
</dbReference>
<feature type="domain" description="UV-stimulated scaffold protein A C-terminal" evidence="2">
    <location>
        <begin position="581"/>
        <end position="610"/>
    </location>
</feature>
<evidence type="ECO:0000313" key="3">
    <source>
        <dbReference type="EMBL" id="KAA0194870.1"/>
    </source>
</evidence>
<dbReference type="OrthoDB" id="295715at2759"/>
<dbReference type="GO" id="GO:0009411">
    <property type="term" value="P:response to UV"/>
    <property type="evidence" value="ECO:0007669"/>
    <property type="project" value="InterPro"/>
</dbReference>
<accession>A0A8E0VL69</accession>
<feature type="compositionally biased region" description="Polar residues" evidence="1">
    <location>
        <begin position="441"/>
        <end position="455"/>
    </location>
</feature>
<organism evidence="3 4">
    <name type="scientific">Fasciolopsis buskii</name>
    <dbReference type="NCBI Taxonomy" id="27845"/>
    <lineage>
        <taxon>Eukaryota</taxon>
        <taxon>Metazoa</taxon>
        <taxon>Spiralia</taxon>
        <taxon>Lophotrochozoa</taxon>
        <taxon>Platyhelminthes</taxon>
        <taxon>Trematoda</taxon>
        <taxon>Digenea</taxon>
        <taxon>Plagiorchiida</taxon>
        <taxon>Echinostomata</taxon>
        <taxon>Echinostomatoidea</taxon>
        <taxon>Fasciolidae</taxon>
        <taxon>Fasciolopsis</taxon>
    </lineage>
</organism>
<sequence length="701" mass="78077">EDPPTIRRVHRLLCTQLQRPHAQIRQGVLQLVANLTDPEFGRQCVDLGSQSSDELDYGGLVCKPLRELILRNLQDFSAHLIRIDADAPNLPRPIEIAHQAEQQFIELLLNWESDIAHGYLSSHSVSQSSSSSSPVGKTSQIQWTASAQARGQLNSLLQFLRCAGATTDRAALADLIRVRHVLRDLERKRAQTSARERALGEAAARKKRARISQCLRHIQESASHLEEILTILNSVLTLLVPDPFGEGSPDTRSAHDHNSSFADPMHSPINSDQLRLHGHILGTSSGMGLVSAEGPVEILLPGATMRAGRPHICVPVELNEDTEPLADTAREYARLARDKHRPRLVDWIQTLESAKPTDLPDVNASTNLTETSNRVRQWLTQVDQLTNFSKRSPRTESSEDTSDGSDFEEVTPLSPSFSVHQPEPIKPVELMNDKVAQIQSVQTTHPSTQRCSTDVESSHCSSKVPSKSSSTGVSNLAQELFDVVPTKSSVVWRANESAHRFWRPMDPEEHEAPTEYMGDAISLCAQPHQAETPTQSDSGLTNLPLPEQYLVDSEEDDAVNANQLACWAPLLLTFSSSKTLRLCPRRDSGGRCPIHGRIVPRDPVTGRPVNPFDREQLQAEVVAMRQAKLEANAKEMKRLNRKRYPGLVDLNARPTGPRHRLQTRVLSKRAIRKVAETMDASDQRDIDRRFSDNFHHAVQPR</sequence>
<dbReference type="GO" id="GO:0000993">
    <property type="term" value="F:RNA polymerase II complex binding"/>
    <property type="evidence" value="ECO:0007669"/>
    <property type="project" value="TreeGrafter"/>
</dbReference>
<dbReference type="Proteomes" id="UP000728185">
    <property type="component" value="Unassembled WGS sequence"/>
</dbReference>
<proteinExistence type="predicted"/>
<feature type="compositionally biased region" description="Low complexity" evidence="1">
    <location>
        <begin position="458"/>
        <end position="472"/>
    </location>
</feature>
<dbReference type="EMBL" id="LUCM01004084">
    <property type="protein sequence ID" value="KAA0194870.1"/>
    <property type="molecule type" value="Genomic_DNA"/>
</dbReference>
<feature type="region of interest" description="Disordered" evidence="1">
    <location>
        <begin position="246"/>
        <end position="269"/>
    </location>
</feature>
<keyword evidence="4" id="KW-1185">Reference proteome</keyword>
<dbReference type="InterPro" id="IPR049431">
    <property type="entry name" value="UVSSA_C"/>
</dbReference>